<accession>A0A9P8PJB4</accession>
<organism evidence="12 13">
    <name type="scientific">Wickerhamomyces mucosus</name>
    <dbReference type="NCBI Taxonomy" id="1378264"/>
    <lineage>
        <taxon>Eukaryota</taxon>
        <taxon>Fungi</taxon>
        <taxon>Dikarya</taxon>
        <taxon>Ascomycota</taxon>
        <taxon>Saccharomycotina</taxon>
        <taxon>Saccharomycetes</taxon>
        <taxon>Phaffomycetales</taxon>
        <taxon>Wickerhamomycetaceae</taxon>
        <taxon>Wickerhamomyces</taxon>
    </lineage>
</organism>
<gene>
    <name evidence="12" type="ORF">WICMUC_004316</name>
</gene>
<keyword evidence="8" id="KW-0472">Membrane</keyword>
<dbReference type="Gene3D" id="1.25.40.270">
    <property type="entry name" value="Vacuolar protein sorting-associated protein vta1"/>
    <property type="match status" value="1"/>
</dbReference>
<evidence type="ECO:0000256" key="9">
    <source>
        <dbReference type="SAM" id="MobiDB-lite"/>
    </source>
</evidence>
<dbReference type="InterPro" id="IPR039431">
    <property type="entry name" value="Vta1/CALS_N"/>
</dbReference>
<evidence type="ECO:0000313" key="13">
    <source>
        <dbReference type="Proteomes" id="UP000769528"/>
    </source>
</evidence>
<comment type="subcellular location">
    <subcellularLocation>
        <location evidence="2">Cytoplasm</location>
    </subcellularLocation>
    <subcellularLocation>
        <location evidence="1">Endosome membrane</location>
        <topology evidence="1">Peripheral membrane protein</topology>
    </subcellularLocation>
</comment>
<dbReference type="Pfam" id="PF04652">
    <property type="entry name" value="Vta1"/>
    <property type="match status" value="1"/>
</dbReference>
<keyword evidence="5" id="KW-0963">Cytoplasm</keyword>
<evidence type="ECO:0000256" key="4">
    <source>
        <dbReference type="ARBA" id="ARBA00022448"/>
    </source>
</evidence>
<dbReference type="PANTHER" id="PTHR46009:SF1">
    <property type="entry name" value="VACUOLAR PROTEIN SORTING-ASSOCIATED PROTEIN VTA1 HOMOLOG"/>
    <property type="match status" value="1"/>
</dbReference>
<evidence type="ECO:0000256" key="6">
    <source>
        <dbReference type="ARBA" id="ARBA00022753"/>
    </source>
</evidence>
<dbReference type="GO" id="GO:0015031">
    <property type="term" value="P:protein transport"/>
    <property type="evidence" value="ECO:0007669"/>
    <property type="project" value="UniProtKB-KW"/>
</dbReference>
<reference evidence="12" key="2">
    <citation type="submission" date="2021-01" db="EMBL/GenBank/DDBJ databases">
        <authorList>
            <person name="Schikora-Tamarit M.A."/>
        </authorList>
    </citation>
    <scope>NUCLEOTIDE SEQUENCE</scope>
    <source>
        <strain evidence="12">CBS6341</strain>
    </source>
</reference>
<feature type="compositionally biased region" description="Basic and acidic residues" evidence="9">
    <location>
        <begin position="256"/>
        <end position="265"/>
    </location>
</feature>
<dbReference type="AlphaFoldDB" id="A0A9P8PJB4"/>
<keyword evidence="13" id="KW-1185">Reference proteome</keyword>
<evidence type="ECO:0000313" key="12">
    <source>
        <dbReference type="EMBL" id="KAH3672344.1"/>
    </source>
</evidence>
<dbReference type="OrthoDB" id="391137at2759"/>
<dbReference type="Proteomes" id="UP000769528">
    <property type="component" value="Unassembled WGS sequence"/>
</dbReference>
<dbReference type="EMBL" id="JAEUBF010001156">
    <property type="protein sequence ID" value="KAH3672344.1"/>
    <property type="molecule type" value="Genomic_DNA"/>
</dbReference>
<dbReference type="GO" id="GO:0032511">
    <property type="term" value="P:late endosome to vacuole transport via multivesicular body sorting pathway"/>
    <property type="evidence" value="ECO:0007669"/>
    <property type="project" value="InterPro"/>
</dbReference>
<dbReference type="Gene3D" id="1.20.5.420">
    <property type="entry name" value="Immunoglobulin FC, subunit C"/>
    <property type="match status" value="1"/>
</dbReference>
<comment type="similarity">
    <text evidence="3">Belongs to the VTA1 family.</text>
</comment>
<keyword evidence="4" id="KW-0813">Transport</keyword>
<evidence type="ECO:0000256" key="1">
    <source>
        <dbReference type="ARBA" id="ARBA00004481"/>
    </source>
</evidence>
<evidence type="ECO:0008006" key="14">
    <source>
        <dbReference type="Google" id="ProtNLM"/>
    </source>
</evidence>
<evidence type="ECO:0000256" key="3">
    <source>
        <dbReference type="ARBA" id="ARBA00007895"/>
    </source>
</evidence>
<keyword evidence="6" id="KW-0967">Endosome</keyword>
<comment type="caution">
    <text evidence="12">The sequence shown here is derived from an EMBL/GenBank/DDBJ whole genome shotgun (WGS) entry which is preliminary data.</text>
</comment>
<protein>
    <recommendedName>
        <fullName evidence="14">Vta1 C-terminal domain-containing protein</fullName>
    </recommendedName>
</protein>
<evidence type="ECO:0000256" key="2">
    <source>
        <dbReference type="ARBA" id="ARBA00004496"/>
    </source>
</evidence>
<evidence type="ECO:0000259" key="11">
    <source>
        <dbReference type="Pfam" id="PF18097"/>
    </source>
</evidence>
<evidence type="ECO:0000256" key="8">
    <source>
        <dbReference type="ARBA" id="ARBA00023136"/>
    </source>
</evidence>
<feature type="region of interest" description="Disordered" evidence="9">
    <location>
        <begin position="193"/>
        <end position="300"/>
    </location>
</feature>
<dbReference type="Pfam" id="PF18097">
    <property type="entry name" value="Vta1_C"/>
    <property type="match status" value="1"/>
</dbReference>
<dbReference type="GO" id="GO:0005771">
    <property type="term" value="C:multivesicular body"/>
    <property type="evidence" value="ECO:0007669"/>
    <property type="project" value="TreeGrafter"/>
</dbReference>
<name>A0A9P8PJB4_9ASCO</name>
<sequence length="351" mass="39846">MSLNPPQSLPKDIQIYITRSNELSVVDPLISYFCKLYSVEQILNNGLHTSNEEISEFAMELLDKIEEFKQNKDGLNTENLDIINDKLTSISYILSFANGIFKKSLNQIVNQNSTKSTAISLLTSIQFFKILDLWNDEINEIEESEQLSKKYKYAKYHASRILKTLKNGENPNDYVPPVNDKELQDLLNEVNVGKQQKEEEEEEDREKSLPEFNDEPIEEPPIPVISKPEVDELGLPSAPKSIEDIDTTTTTTTNGDDNKVEKHIEDNDEEEELKLPEPPKTIKESSPSPPPEQIEPSRHDYDINKIIESGEVYSKATKHAKFAISAMNYEDNSTAINELTKAIELLKSLSG</sequence>
<dbReference type="InterPro" id="IPR023175">
    <property type="entry name" value="Vta1/CALS_N_sf"/>
</dbReference>
<proteinExistence type="inferred from homology"/>
<evidence type="ECO:0000256" key="5">
    <source>
        <dbReference type="ARBA" id="ARBA00022490"/>
    </source>
</evidence>
<dbReference type="GO" id="GO:0010008">
    <property type="term" value="C:endosome membrane"/>
    <property type="evidence" value="ECO:0007669"/>
    <property type="project" value="UniProtKB-SubCell"/>
</dbReference>
<dbReference type="InterPro" id="IPR044538">
    <property type="entry name" value="Vta1-like"/>
</dbReference>
<dbReference type="PANTHER" id="PTHR46009">
    <property type="entry name" value="VACUOLAR PROTEIN SORTING-ASSOCIATED PROTEIN VTA1 HOMOLOG"/>
    <property type="match status" value="1"/>
</dbReference>
<feature type="domain" description="Vta1 C-terminal" evidence="11">
    <location>
        <begin position="314"/>
        <end position="346"/>
    </location>
</feature>
<feature type="domain" description="Vta1/callose synthase N-terminal" evidence="10">
    <location>
        <begin position="13"/>
        <end position="167"/>
    </location>
</feature>
<feature type="compositionally biased region" description="Basic and acidic residues" evidence="9">
    <location>
        <begin position="273"/>
        <end position="283"/>
    </location>
</feature>
<reference evidence="12" key="1">
    <citation type="journal article" date="2021" name="Open Biol.">
        <title>Shared evolutionary footprints suggest mitochondrial oxidative damage underlies multiple complex I losses in fungi.</title>
        <authorList>
            <person name="Schikora-Tamarit M.A."/>
            <person name="Marcet-Houben M."/>
            <person name="Nosek J."/>
            <person name="Gabaldon T."/>
        </authorList>
    </citation>
    <scope>NUCLEOTIDE SEQUENCE</scope>
    <source>
        <strain evidence="12">CBS6341</strain>
    </source>
</reference>
<dbReference type="InterPro" id="IPR041212">
    <property type="entry name" value="Vta1_C"/>
</dbReference>
<evidence type="ECO:0000256" key="7">
    <source>
        <dbReference type="ARBA" id="ARBA00022927"/>
    </source>
</evidence>
<evidence type="ECO:0000259" key="10">
    <source>
        <dbReference type="Pfam" id="PF04652"/>
    </source>
</evidence>
<keyword evidence="7" id="KW-0653">Protein transport</keyword>